<evidence type="ECO:0000313" key="5">
    <source>
        <dbReference type="Proteomes" id="UP001151071"/>
    </source>
</evidence>
<dbReference type="Gene3D" id="3.90.850.10">
    <property type="entry name" value="Fumarylacetoacetase-like, C-terminal domain"/>
    <property type="match status" value="1"/>
</dbReference>
<dbReference type="Proteomes" id="UP001151071">
    <property type="component" value="Unassembled WGS sequence"/>
</dbReference>
<organism evidence="4 5">
    <name type="scientific">Brevibacillus thermoruber</name>
    <dbReference type="NCBI Taxonomy" id="33942"/>
    <lineage>
        <taxon>Bacteria</taxon>
        <taxon>Bacillati</taxon>
        <taxon>Bacillota</taxon>
        <taxon>Bacilli</taxon>
        <taxon>Bacillales</taxon>
        <taxon>Paenibacillaceae</taxon>
        <taxon>Brevibacillus</taxon>
    </lineage>
</organism>
<gene>
    <name evidence="4" type="ORF">O3V59_00030</name>
</gene>
<dbReference type="InterPro" id="IPR036663">
    <property type="entry name" value="Fumarylacetoacetase_C_sf"/>
</dbReference>
<evidence type="ECO:0000256" key="2">
    <source>
        <dbReference type="ARBA" id="ARBA00022723"/>
    </source>
</evidence>
<dbReference type="EMBL" id="JAPYYP010000001">
    <property type="protein sequence ID" value="MDA5106740.1"/>
    <property type="molecule type" value="Genomic_DNA"/>
</dbReference>
<dbReference type="PANTHER" id="PTHR11820">
    <property type="entry name" value="ACYLPYRUVASE"/>
    <property type="match status" value="1"/>
</dbReference>
<dbReference type="AlphaFoldDB" id="A0A9X3TLS2"/>
<evidence type="ECO:0000256" key="1">
    <source>
        <dbReference type="ARBA" id="ARBA00010211"/>
    </source>
</evidence>
<dbReference type="GO" id="GO:0018773">
    <property type="term" value="F:acetylpyruvate hydrolase activity"/>
    <property type="evidence" value="ECO:0007669"/>
    <property type="project" value="TreeGrafter"/>
</dbReference>
<keyword evidence="2" id="KW-0479">Metal-binding</keyword>
<dbReference type="GO" id="GO:0046872">
    <property type="term" value="F:metal ion binding"/>
    <property type="evidence" value="ECO:0007669"/>
    <property type="project" value="UniProtKB-KW"/>
</dbReference>
<evidence type="ECO:0000313" key="4">
    <source>
        <dbReference type="EMBL" id="MDA5106740.1"/>
    </source>
</evidence>
<sequence length="208" mass="23050">MEQIRNIYCVGRNYRLHAAELGNDVPEFPMLFGKPTHALAAANGQELELPGSRGELHYEAELVIRIARPYEPGLTLEEMVDRIALGIDFTLRDVQTELKKKGHPWLLAKGFRNSAVLTAFRPFPGLAACHATDFSLQKNGEEVQRGNIRDVIFDLMTIIRYTHEHFGVGEGDVIYTGTPAGVGPVADGDRFALLWGGETWGSFTAKLV</sequence>
<comment type="caution">
    <text evidence="4">The sequence shown here is derived from an EMBL/GenBank/DDBJ whole genome shotgun (WGS) entry which is preliminary data.</text>
</comment>
<dbReference type="Pfam" id="PF01557">
    <property type="entry name" value="FAA_hydrolase"/>
    <property type="match status" value="1"/>
</dbReference>
<feature type="domain" description="Fumarylacetoacetase-like C-terminal" evidence="3">
    <location>
        <begin position="7"/>
        <end position="191"/>
    </location>
</feature>
<evidence type="ECO:0000259" key="3">
    <source>
        <dbReference type="Pfam" id="PF01557"/>
    </source>
</evidence>
<dbReference type="SUPFAM" id="SSF56529">
    <property type="entry name" value="FAH"/>
    <property type="match status" value="1"/>
</dbReference>
<keyword evidence="4" id="KW-0378">Hydrolase</keyword>
<dbReference type="PANTHER" id="PTHR11820:SF7">
    <property type="entry name" value="ACYLPYRUVASE FAHD1, MITOCHONDRIAL"/>
    <property type="match status" value="1"/>
</dbReference>
<protein>
    <submittedName>
        <fullName evidence="4">Fumarylacetoacetate hydrolase family protein</fullName>
    </submittedName>
</protein>
<comment type="similarity">
    <text evidence="1">Belongs to the FAH family.</text>
</comment>
<dbReference type="InterPro" id="IPR011234">
    <property type="entry name" value="Fumarylacetoacetase-like_C"/>
</dbReference>
<keyword evidence="5" id="KW-1185">Reference proteome</keyword>
<dbReference type="RefSeq" id="WP_271139181.1">
    <property type="nucleotide sequence ID" value="NZ_JAPYYP010000001.1"/>
</dbReference>
<proteinExistence type="inferred from homology"/>
<accession>A0A9X3TLS2</accession>
<reference evidence="4" key="1">
    <citation type="submission" date="2022-12" db="EMBL/GenBank/DDBJ databases">
        <title>Draft genome sequence of the thermophilic strain Brevibacillus thermoruber HT42, isolated from Los Humeros, Puebla, Mexico, with biotechnological potential.</title>
        <authorList>
            <person name="Lara Sanchez J."/>
            <person name="Solis Palacios R."/>
            <person name="Bustos Baena A.S."/>
            <person name="Ruz Baez A.E."/>
            <person name="Espinosa Luna G."/>
            <person name="Oliart Ros R.M."/>
        </authorList>
    </citation>
    <scope>NUCLEOTIDE SEQUENCE</scope>
    <source>
        <strain evidence="4">HT42</strain>
    </source>
</reference>
<name>A0A9X3TLS2_9BACL</name>